<evidence type="ECO:0000313" key="3">
    <source>
        <dbReference type="EMBL" id="EFO89517.1"/>
    </source>
</evidence>
<evidence type="ECO:0000259" key="2">
    <source>
        <dbReference type="SMART" id="SM00605"/>
    </source>
</evidence>
<dbReference type="eggNOG" id="KOG4297">
    <property type="taxonomic scope" value="Eukaryota"/>
</dbReference>
<reference evidence="3" key="1">
    <citation type="submission" date="2007-07" db="EMBL/GenBank/DDBJ databases">
        <title>PCAP assembly of the Caenorhabditis remanei genome.</title>
        <authorList>
            <consortium name="The Caenorhabditis remanei Sequencing Consortium"/>
            <person name="Wilson R.K."/>
        </authorList>
    </citation>
    <scope>NUCLEOTIDE SEQUENCE [LARGE SCALE GENOMIC DNA]</scope>
    <source>
        <strain evidence="3">PB4641</strain>
    </source>
</reference>
<dbReference type="OrthoDB" id="5841182at2759"/>
<dbReference type="SUPFAM" id="SSF56436">
    <property type="entry name" value="C-type lectin-like"/>
    <property type="match status" value="1"/>
</dbReference>
<proteinExistence type="predicted"/>
<dbReference type="EMBL" id="DS268557">
    <property type="protein sequence ID" value="EFO89517.1"/>
    <property type="molecule type" value="Genomic_DNA"/>
</dbReference>
<dbReference type="Proteomes" id="UP000008281">
    <property type="component" value="Unassembled WGS sequence"/>
</dbReference>
<dbReference type="STRING" id="31234.E3N8K5"/>
<evidence type="ECO:0000313" key="4">
    <source>
        <dbReference type="Proteomes" id="UP000008281"/>
    </source>
</evidence>
<dbReference type="AlphaFoldDB" id="E3N8K5"/>
<keyword evidence="4" id="KW-1185">Reference proteome</keyword>
<dbReference type="InterPro" id="IPR016187">
    <property type="entry name" value="CTDL_fold"/>
</dbReference>
<dbReference type="InParanoid" id="E3N8K5"/>
<organism evidence="4">
    <name type="scientific">Caenorhabditis remanei</name>
    <name type="common">Caenorhabditis vulgaris</name>
    <dbReference type="NCBI Taxonomy" id="31234"/>
    <lineage>
        <taxon>Eukaryota</taxon>
        <taxon>Metazoa</taxon>
        <taxon>Ecdysozoa</taxon>
        <taxon>Nematoda</taxon>
        <taxon>Chromadorea</taxon>
        <taxon>Rhabditida</taxon>
        <taxon>Rhabditina</taxon>
        <taxon>Rhabditomorpha</taxon>
        <taxon>Rhabditoidea</taxon>
        <taxon>Rhabditidae</taxon>
        <taxon>Peloderinae</taxon>
        <taxon>Caenorhabditis</taxon>
    </lineage>
</organism>
<keyword evidence="1" id="KW-0472">Membrane</keyword>
<accession>E3N8K5</accession>
<feature type="transmembrane region" description="Helical" evidence="1">
    <location>
        <begin position="291"/>
        <end position="307"/>
    </location>
</feature>
<name>E3N8K5_CAERE</name>
<dbReference type="PANTHER" id="PTHR47629">
    <property type="entry name" value="C-TYPE LECTIN-RELATED"/>
    <property type="match status" value="1"/>
</dbReference>
<dbReference type="HOGENOM" id="CLU_078891_0_0_1"/>
<dbReference type="PANTHER" id="PTHR47629:SF5">
    <property type="entry name" value="C-TYPE LECTIN-RELATED"/>
    <property type="match status" value="1"/>
</dbReference>
<sequence>MLKIFGKVSNVSLNSIMVDINCMNTCFTQDDCFLAFFNSQNHCKLFNFNTTEALEVEKTSREEGLFVAFKVCPPVHLSVHTSRCPLFQTTLPNDTCPTYDSMIPVVNNGEDPVNWKKLGNMFSFQKCRGDWKMFRRSIPEVTVCMQVFLLGTGGGISRLEAVQYCESINTTLTGVATIEESKWLNGRVNWGKDRLKKLYPGAQKWEGVWMDGIRNCTGFKEPNCRNYDWSDGYTEGLDALGLSNARLSYTGDSGKNENCLKTFIYYAPLTINCVNCDRTSRLDIGAFSQKMYSWTLFFLFVIFFWNLPDIDAMEQVTLTPEGRQVAAWVIVLGVIGGIAVSASIAGGIFMMNRRRANEVLVVR</sequence>
<feature type="transmembrane region" description="Helical" evidence="1">
    <location>
        <begin position="327"/>
        <end position="350"/>
    </location>
</feature>
<feature type="domain" description="PAN-3" evidence="2">
    <location>
        <begin position="1"/>
        <end position="124"/>
    </location>
</feature>
<protein>
    <recommendedName>
        <fullName evidence="2">PAN-3 domain-containing protein</fullName>
    </recommendedName>
</protein>
<dbReference type="Pfam" id="PF08277">
    <property type="entry name" value="PAN_3"/>
    <property type="match status" value="1"/>
</dbReference>
<gene>
    <name evidence="3" type="ORF">CRE_18164</name>
</gene>
<dbReference type="SMART" id="SM00605">
    <property type="entry name" value="CW"/>
    <property type="match status" value="1"/>
</dbReference>
<dbReference type="InterPro" id="IPR006583">
    <property type="entry name" value="PAN-3_domain"/>
</dbReference>
<keyword evidence="1" id="KW-0812">Transmembrane</keyword>
<keyword evidence="1" id="KW-1133">Transmembrane helix</keyword>
<evidence type="ECO:0000256" key="1">
    <source>
        <dbReference type="SAM" id="Phobius"/>
    </source>
</evidence>